<dbReference type="OrthoDB" id="114080at2759"/>
<evidence type="ECO:0000313" key="2">
    <source>
        <dbReference type="RefSeq" id="XP_027119351.1"/>
    </source>
</evidence>
<evidence type="ECO:0000313" key="1">
    <source>
        <dbReference type="Proteomes" id="UP001652660"/>
    </source>
</evidence>
<gene>
    <name evidence="2" type="primary">LOC113736528</name>
</gene>
<dbReference type="Proteomes" id="UP001652660">
    <property type="component" value="Chromosome 3e"/>
</dbReference>
<dbReference type="AlphaFoldDB" id="A0A6P6WXF1"/>
<protein>
    <submittedName>
        <fullName evidence="2">Uncharacterized protein isoform X1</fullName>
    </submittedName>
</protein>
<dbReference type="RefSeq" id="XP_027119351.1">
    <property type="nucleotide sequence ID" value="XM_027263550.2"/>
</dbReference>
<dbReference type="GeneID" id="113736528"/>
<reference evidence="2" key="2">
    <citation type="submission" date="2025-08" db="UniProtKB">
        <authorList>
            <consortium name="RefSeq"/>
        </authorList>
    </citation>
    <scope>IDENTIFICATION</scope>
    <source>
        <tissue evidence="2">Leaves</tissue>
    </source>
</reference>
<organism evidence="1 2">
    <name type="scientific">Coffea arabica</name>
    <name type="common">Arabian coffee</name>
    <dbReference type="NCBI Taxonomy" id="13443"/>
    <lineage>
        <taxon>Eukaryota</taxon>
        <taxon>Viridiplantae</taxon>
        <taxon>Streptophyta</taxon>
        <taxon>Embryophyta</taxon>
        <taxon>Tracheophyta</taxon>
        <taxon>Spermatophyta</taxon>
        <taxon>Magnoliopsida</taxon>
        <taxon>eudicotyledons</taxon>
        <taxon>Gunneridae</taxon>
        <taxon>Pentapetalae</taxon>
        <taxon>asterids</taxon>
        <taxon>lamiids</taxon>
        <taxon>Gentianales</taxon>
        <taxon>Rubiaceae</taxon>
        <taxon>Ixoroideae</taxon>
        <taxon>Gardenieae complex</taxon>
        <taxon>Bertiereae - Coffeeae clade</taxon>
        <taxon>Coffeeae</taxon>
        <taxon>Coffea</taxon>
    </lineage>
</organism>
<reference evidence="1" key="1">
    <citation type="journal article" date="2025" name="Foods">
        <title>Unveiling the Microbial Signatures of Arabica Coffee Cherries: Insights into Ripeness Specific Diversity, Functional Traits, and Implications for Quality and Safety.</title>
        <authorList>
            <consortium name="RefSeq"/>
            <person name="Tenea G.N."/>
            <person name="Cifuentes V."/>
            <person name="Reyes P."/>
            <person name="Cevallos-Vallejos M."/>
        </authorList>
    </citation>
    <scope>NUCLEOTIDE SEQUENCE [LARGE SCALE GENOMIC DNA]</scope>
</reference>
<dbReference type="PANTHER" id="PTHR34786">
    <property type="entry name" value="OS09G0504900 PROTEIN"/>
    <property type="match status" value="1"/>
</dbReference>
<accession>A0A6P6WXF1</accession>
<keyword evidence="1" id="KW-1185">Reference proteome</keyword>
<dbReference type="PANTHER" id="PTHR34786:SF1">
    <property type="entry name" value="OS09G0504900 PROTEIN"/>
    <property type="match status" value="1"/>
</dbReference>
<name>A0A6P6WXF1_COFAR</name>
<sequence length="183" mass="20957">MIDLQYLGCHRRIIGTWGSCCGDTQIRKHHSAILSSLFTGYARCIPLLRPLPPIDGRHGLRAFNFFSRKSKHQQSDQASLPEMVEPMLKAAVDISELLSQSFFMGFSLTILSLLARLRVLIQQILLDVVCVYNSVSSLSRKEQAIKITEEGFEVFREYYPIKEQFISLDCIWQTDKCVLVEKK</sequence>
<proteinExistence type="predicted"/>